<name>A0A1W2HCS2_9BACT</name>
<dbReference type="Proteomes" id="UP000192333">
    <property type="component" value="Chromosome I"/>
</dbReference>
<proteinExistence type="predicted"/>
<accession>A0A1W2HCS2</accession>
<sequence length="435" mass="49801">MINAQKGLIITLIFTSLLSLFSCKTDKKEVFQPTVQVKYQEGRAILYRYGEPYFIIGAAGTQYMDKVAAYGGNSVRTWNLQDADSILDKAHELGLTVTLGIEIGRPLWGNDFAYWKIWEVAKKVEEIRPFVEKYKDHPALLMWGVGNEVKGYGGGTRLEVYYITNQVAKMVKEVDLNHPTMTALNHSSKIDFLTPTILSNIDILGFNAFRDLNRMSGKVYGEDGWKKAYIFSEWGTWGHWQAPETEWGAPKELKDAEKRHAMEQNWNTMLQDSSLLLGAYAFYWGYKHEGTQTWFSFFSEEGLQTPSLQFLKEAWSGKTVENAAPNVSDISIENPKSFVRDNFYLESDKIYTASALAEDPEADSLEFIWEIRDEENYFLDKNYSNPIDSLIVVSNGPKVQFKTPKDEGPFRVFVYALDGRGNFSSYNIPFYVIKR</sequence>
<dbReference type="PROSITE" id="PS51257">
    <property type="entry name" value="PROKAR_LIPOPROTEIN"/>
    <property type="match status" value="1"/>
</dbReference>
<evidence type="ECO:0000313" key="3">
    <source>
        <dbReference type="Proteomes" id="UP000192333"/>
    </source>
</evidence>
<dbReference type="Pfam" id="PF02836">
    <property type="entry name" value="Glyco_hydro_2_C"/>
    <property type="match status" value="1"/>
</dbReference>
<protein>
    <submittedName>
        <fullName evidence="2">Beta-galactosidase/beta-glucuronidase</fullName>
    </submittedName>
</protein>
<dbReference type="GO" id="GO:0004553">
    <property type="term" value="F:hydrolase activity, hydrolyzing O-glycosyl compounds"/>
    <property type="evidence" value="ECO:0007669"/>
    <property type="project" value="InterPro"/>
</dbReference>
<feature type="domain" description="Glycoside hydrolase family 2 catalytic" evidence="1">
    <location>
        <begin position="122"/>
        <end position="235"/>
    </location>
</feature>
<reference evidence="3" key="1">
    <citation type="submission" date="2017-04" db="EMBL/GenBank/DDBJ databases">
        <authorList>
            <person name="Varghese N."/>
            <person name="Submissions S."/>
        </authorList>
    </citation>
    <scope>NUCLEOTIDE SEQUENCE [LARGE SCALE GENOMIC DNA]</scope>
    <source>
        <strain evidence="3">DSM 16537</strain>
    </source>
</reference>
<organism evidence="2 3">
    <name type="scientific">Aquiflexum balticum DSM 16537</name>
    <dbReference type="NCBI Taxonomy" id="758820"/>
    <lineage>
        <taxon>Bacteria</taxon>
        <taxon>Pseudomonadati</taxon>
        <taxon>Bacteroidota</taxon>
        <taxon>Cytophagia</taxon>
        <taxon>Cytophagales</taxon>
        <taxon>Cyclobacteriaceae</taxon>
        <taxon>Aquiflexum</taxon>
    </lineage>
</organism>
<dbReference type="STRING" id="758820.SAMN00777080_5001"/>
<dbReference type="Gene3D" id="3.20.20.80">
    <property type="entry name" value="Glycosidases"/>
    <property type="match status" value="1"/>
</dbReference>
<dbReference type="OrthoDB" id="811652at2"/>
<dbReference type="EMBL" id="LT838813">
    <property type="protein sequence ID" value="SMD46316.1"/>
    <property type="molecule type" value="Genomic_DNA"/>
</dbReference>
<dbReference type="GO" id="GO:0005975">
    <property type="term" value="P:carbohydrate metabolic process"/>
    <property type="evidence" value="ECO:0007669"/>
    <property type="project" value="InterPro"/>
</dbReference>
<evidence type="ECO:0000259" key="1">
    <source>
        <dbReference type="Pfam" id="PF02836"/>
    </source>
</evidence>
<gene>
    <name evidence="2" type="ORF">SAMN00777080_5001</name>
</gene>
<keyword evidence="3" id="KW-1185">Reference proteome</keyword>
<evidence type="ECO:0000313" key="2">
    <source>
        <dbReference type="EMBL" id="SMD46316.1"/>
    </source>
</evidence>
<dbReference type="InterPro" id="IPR017853">
    <property type="entry name" value="GH"/>
</dbReference>
<dbReference type="AlphaFoldDB" id="A0A1W2HCS2"/>
<dbReference type="SUPFAM" id="SSF51445">
    <property type="entry name" value="(Trans)glycosidases"/>
    <property type="match status" value="1"/>
</dbReference>
<dbReference type="RefSeq" id="WP_084123234.1">
    <property type="nucleotide sequence ID" value="NZ_LT838813.1"/>
</dbReference>
<dbReference type="InterPro" id="IPR006103">
    <property type="entry name" value="Glyco_hydro_2_cat"/>
</dbReference>